<reference evidence="3" key="1">
    <citation type="journal article" date="2020" name="Stud. Mycol.">
        <title>101 Dothideomycetes genomes: a test case for predicting lifestyles and emergence of pathogens.</title>
        <authorList>
            <person name="Haridas S."/>
            <person name="Albert R."/>
            <person name="Binder M."/>
            <person name="Bloem J."/>
            <person name="Labutti K."/>
            <person name="Salamov A."/>
            <person name="Andreopoulos B."/>
            <person name="Baker S."/>
            <person name="Barry K."/>
            <person name="Bills G."/>
            <person name="Bluhm B."/>
            <person name="Cannon C."/>
            <person name="Castanera R."/>
            <person name="Culley D."/>
            <person name="Daum C."/>
            <person name="Ezra D."/>
            <person name="Gonzalez J."/>
            <person name="Henrissat B."/>
            <person name="Kuo A."/>
            <person name="Liang C."/>
            <person name="Lipzen A."/>
            <person name="Lutzoni F."/>
            <person name="Magnuson J."/>
            <person name="Mondo S."/>
            <person name="Nolan M."/>
            <person name="Ohm R."/>
            <person name="Pangilinan J."/>
            <person name="Park H.-J."/>
            <person name="Ramirez L."/>
            <person name="Alfaro M."/>
            <person name="Sun H."/>
            <person name="Tritt A."/>
            <person name="Yoshinaga Y."/>
            <person name="Zwiers L.-H."/>
            <person name="Turgeon B."/>
            <person name="Goodwin S."/>
            <person name="Spatafora J."/>
            <person name="Crous P."/>
            <person name="Grigoriev I."/>
        </authorList>
    </citation>
    <scope>NUCLEOTIDE SEQUENCE</scope>
    <source>
        <strain evidence="3">CBS 279.74</strain>
    </source>
</reference>
<dbReference type="PANTHER" id="PTHR35043:SF8">
    <property type="entry name" value="DUF4220 DOMAIN-CONTAINING PROTEIN"/>
    <property type="match status" value="1"/>
</dbReference>
<organism evidence="3 4">
    <name type="scientific">Pleomassaria siparia CBS 279.74</name>
    <dbReference type="NCBI Taxonomy" id="1314801"/>
    <lineage>
        <taxon>Eukaryota</taxon>
        <taxon>Fungi</taxon>
        <taxon>Dikarya</taxon>
        <taxon>Ascomycota</taxon>
        <taxon>Pezizomycotina</taxon>
        <taxon>Dothideomycetes</taxon>
        <taxon>Pleosporomycetidae</taxon>
        <taxon>Pleosporales</taxon>
        <taxon>Pleomassariaceae</taxon>
        <taxon>Pleomassaria</taxon>
    </lineage>
</organism>
<feature type="chain" id="PRO_5026291174" evidence="2">
    <location>
        <begin position="20"/>
        <end position="460"/>
    </location>
</feature>
<keyword evidence="2" id="KW-0732">Signal</keyword>
<dbReference type="OrthoDB" id="9451547at2759"/>
<keyword evidence="1" id="KW-0812">Transmembrane</keyword>
<gene>
    <name evidence="3" type="ORF">K504DRAFT_495330</name>
</gene>
<feature type="signal peptide" evidence="2">
    <location>
        <begin position="1"/>
        <end position="19"/>
    </location>
</feature>
<evidence type="ECO:0000256" key="2">
    <source>
        <dbReference type="SAM" id="SignalP"/>
    </source>
</evidence>
<feature type="transmembrane region" description="Helical" evidence="1">
    <location>
        <begin position="343"/>
        <end position="362"/>
    </location>
</feature>
<name>A0A6G1JUF6_9PLEO</name>
<dbReference type="EMBL" id="MU005785">
    <property type="protein sequence ID" value="KAF2703797.1"/>
    <property type="molecule type" value="Genomic_DNA"/>
</dbReference>
<evidence type="ECO:0000256" key="1">
    <source>
        <dbReference type="SAM" id="Phobius"/>
    </source>
</evidence>
<feature type="transmembrane region" description="Helical" evidence="1">
    <location>
        <begin position="411"/>
        <end position="432"/>
    </location>
</feature>
<keyword evidence="1" id="KW-1133">Transmembrane helix</keyword>
<feature type="transmembrane region" description="Helical" evidence="1">
    <location>
        <begin position="56"/>
        <end position="76"/>
    </location>
</feature>
<proteinExistence type="predicted"/>
<keyword evidence="4" id="KW-1185">Reference proteome</keyword>
<keyword evidence="1" id="KW-0472">Membrane</keyword>
<protein>
    <submittedName>
        <fullName evidence="3">Uncharacterized protein</fullName>
    </submittedName>
</protein>
<sequence length="460" mass="52585">MERRLLTLAVSLFIVSSHAQTILPEVCNLDGPPLLASPCRVVQWVEQPNYRGTFDILWTSLVTIGISTYTMLCLNVPSPKDSYMRLIGRKLLWMSLGVIGPEFPLTYAAGQWSRAKHSVKAFQASGHKDWHMRHAFFADMGGFVFHARDGKPFPLNASQLHWLIQNNFIEFPSMTREEVWDKSKQDTFTKVITAFQVGYMIIQCIARAAQGLAITTLELNAVAIVVCSLMTSYAWLHKPADVQTPVHVHSTYTLAEITLNRDWSLTPLDFIDENGPAYSVNVQAFMKMPVIPPERPIQRIPNDRFPVNPYGSQEYLLCLATLIFTGIHVAGWNFDFPTRTEQVLWRISSLLLFCIAVAFWVFETMASWTRLGRWKAIYLHFFNKKEVSKHQRAMTERQMTMVKREMAQLPLTWEFVSIAPLAIIYGLARLFLMAEAFAELRNVKGSAYVNVEWTDFIPHA</sequence>
<feature type="transmembrane region" description="Helical" evidence="1">
    <location>
        <begin position="314"/>
        <end position="331"/>
    </location>
</feature>
<dbReference type="Proteomes" id="UP000799428">
    <property type="component" value="Unassembled WGS sequence"/>
</dbReference>
<evidence type="ECO:0000313" key="3">
    <source>
        <dbReference type="EMBL" id="KAF2703797.1"/>
    </source>
</evidence>
<dbReference type="AlphaFoldDB" id="A0A6G1JUF6"/>
<dbReference type="PANTHER" id="PTHR35043">
    <property type="entry name" value="TRANSCRIPTION FACTOR DOMAIN-CONTAINING PROTEIN"/>
    <property type="match status" value="1"/>
</dbReference>
<evidence type="ECO:0000313" key="4">
    <source>
        <dbReference type="Proteomes" id="UP000799428"/>
    </source>
</evidence>
<accession>A0A6G1JUF6</accession>